<feature type="domain" description="CBM6" evidence="3">
    <location>
        <begin position="769"/>
        <end position="903"/>
    </location>
</feature>
<dbReference type="Pfam" id="PF08811">
    <property type="entry name" value="DUF1800"/>
    <property type="match status" value="1"/>
</dbReference>
<dbReference type="Gene3D" id="2.60.120.260">
    <property type="entry name" value="Galactose-binding domain-like"/>
    <property type="match status" value="2"/>
</dbReference>
<evidence type="ECO:0000259" key="3">
    <source>
        <dbReference type="PROSITE" id="PS51175"/>
    </source>
</evidence>
<feature type="region of interest" description="Disordered" evidence="1">
    <location>
        <begin position="309"/>
        <end position="348"/>
    </location>
</feature>
<feature type="compositionally biased region" description="Low complexity" evidence="1">
    <location>
        <begin position="524"/>
        <end position="548"/>
    </location>
</feature>
<dbReference type="InterPro" id="IPR005084">
    <property type="entry name" value="CBM6"/>
</dbReference>
<evidence type="ECO:0000256" key="1">
    <source>
        <dbReference type="SAM" id="MobiDB-lite"/>
    </source>
</evidence>
<feature type="non-terminal residue" evidence="4">
    <location>
        <position position="1940"/>
    </location>
</feature>
<gene>
    <name evidence="4" type="ORF">THAOC_00543</name>
</gene>
<evidence type="ECO:0000313" key="4">
    <source>
        <dbReference type="EMBL" id="EJK77612.1"/>
    </source>
</evidence>
<dbReference type="PANTHER" id="PTHR43737">
    <property type="entry name" value="BLL7424 PROTEIN"/>
    <property type="match status" value="1"/>
</dbReference>
<feature type="region of interest" description="Disordered" evidence="1">
    <location>
        <begin position="513"/>
        <end position="554"/>
    </location>
</feature>
<dbReference type="SUPFAM" id="SSF49785">
    <property type="entry name" value="Galactose-binding domain-like"/>
    <property type="match status" value="1"/>
</dbReference>
<dbReference type="InterPro" id="IPR045266">
    <property type="entry name" value="DOH_DOMON"/>
</dbReference>
<dbReference type="eggNOG" id="ENOG502S505">
    <property type="taxonomic scope" value="Eukaryota"/>
</dbReference>
<comment type="caution">
    <text evidence="4">The sequence shown here is derived from an EMBL/GenBank/DDBJ whole genome shotgun (WGS) entry which is preliminary data.</text>
</comment>
<organism evidence="4 5">
    <name type="scientific">Thalassiosira oceanica</name>
    <name type="common">Marine diatom</name>
    <dbReference type="NCBI Taxonomy" id="159749"/>
    <lineage>
        <taxon>Eukaryota</taxon>
        <taxon>Sar</taxon>
        <taxon>Stramenopiles</taxon>
        <taxon>Ochrophyta</taxon>
        <taxon>Bacillariophyta</taxon>
        <taxon>Coscinodiscophyceae</taxon>
        <taxon>Thalassiosirophycidae</taxon>
        <taxon>Thalassiosirales</taxon>
        <taxon>Thalassiosiraceae</taxon>
        <taxon>Thalassiosira</taxon>
    </lineage>
</organism>
<accession>K0TRD6</accession>
<name>K0TRD6_THAOC</name>
<dbReference type="EMBL" id="AGNL01000635">
    <property type="protein sequence ID" value="EJK77612.1"/>
    <property type="molecule type" value="Genomic_DNA"/>
</dbReference>
<feature type="compositionally biased region" description="Pro residues" evidence="1">
    <location>
        <begin position="333"/>
        <end position="342"/>
    </location>
</feature>
<reference evidence="4 5" key="1">
    <citation type="journal article" date="2012" name="Genome Biol.">
        <title>Genome and low-iron response of an oceanic diatom adapted to chronic iron limitation.</title>
        <authorList>
            <person name="Lommer M."/>
            <person name="Specht M."/>
            <person name="Roy A.S."/>
            <person name="Kraemer L."/>
            <person name="Andreson R."/>
            <person name="Gutowska M.A."/>
            <person name="Wolf J."/>
            <person name="Bergner S.V."/>
            <person name="Schilhabel M.B."/>
            <person name="Klostermeier U.C."/>
            <person name="Beiko R.G."/>
            <person name="Rosenstiel P."/>
            <person name="Hippler M."/>
            <person name="Laroche J."/>
        </authorList>
    </citation>
    <scope>NUCLEOTIDE SEQUENCE [LARGE SCALE GENOMIC DNA]</scope>
    <source>
        <strain evidence="4 5">CCMP1005</strain>
    </source>
</reference>
<dbReference type="PROSITE" id="PS51175">
    <property type="entry name" value="CBM6"/>
    <property type="match status" value="1"/>
</dbReference>
<keyword evidence="5" id="KW-1185">Reference proteome</keyword>
<protein>
    <recommendedName>
        <fullName evidence="6">DOMON domain-containing protein</fullName>
    </recommendedName>
</protein>
<evidence type="ECO:0008006" key="6">
    <source>
        <dbReference type="Google" id="ProtNLM"/>
    </source>
</evidence>
<dbReference type="CDD" id="cd09631">
    <property type="entry name" value="DOMON_DOH"/>
    <property type="match status" value="3"/>
</dbReference>
<evidence type="ECO:0000313" key="5">
    <source>
        <dbReference type="Proteomes" id="UP000266841"/>
    </source>
</evidence>
<dbReference type="InterPro" id="IPR014917">
    <property type="entry name" value="DUF1800"/>
</dbReference>
<feature type="compositionally biased region" description="Polar residues" evidence="1">
    <location>
        <begin position="514"/>
        <end position="523"/>
    </location>
</feature>
<proteinExistence type="predicted"/>
<dbReference type="SMART" id="SM00664">
    <property type="entry name" value="DoH"/>
    <property type="match status" value="3"/>
</dbReference>
<dbReference type="PANTHER" id="PTHR43737:SF1">
    <property type="entry name" value="DUF1501 DOMAIN-CONTAINING PROTEIN"/>
    <property type="match status" value="1"/>
</dbReference>
<dbReference type="InterPro" id="IPR008979">
    <property type="entry name" value="Galactose-bd-like_sf"/>
</dbReference>
<sequence>MYYAVVPHSSPSATNGVLCIRVEIDNPDEGWIGLGFSDDGSMLGNSITTTAVIGQVSLDPPTVGKYSLNAKDSSSVTPSTLDTLRDTSIVMDGTKVVMSFTKLLKEAGEVEITTSGTNYFIAAKGTGDWLGPNHTPHGSANKQPRIAKDFSLDCPATLDKSLDLLSSDANPTNPSLGTMYYAVVPHSSPSAADGVLCASVEIENPDEGWIGLGFSDDGSMLGNSITTTAVIGQVSLDPPTVGKYSLNAKDSTLVTPSTLDTLRDTSIVMDGTKVVMSFTKLLKEAGEVEITTSGTNYFIAAKGTGDWLGPNHTPHGSANKQPRIAKDFSDDATPPPSPPPSPTASLPLRKEHLIVDGGDATLQYDFVRESSPGAGNGVLCGRLEVADKVDGWVGFGFSSTGQMISSASGPKNIAVVGRVDDGTVKKFGLPGRYITELPQAEQTLIDSNIQVVGDSIVMSFTKLLKEDGEVEIVDGPNDFISAKGSISGGNIAGHSTSEMKDFIFKDFSEDVPTISPSSSPSNLPTVHPTDPTTTPTSAPTHGPSASPTDYPTTANAVPCPPAGTPPVELAFGPQRFELAPPNTFCGIFIRKADGSLVPFARSYNGYPWEASPGPFASPSSGVTCTVSDCQVFLAPLEISTDRYAVLSKARAEPPSEELIASFLERTTFGGLKSEIESLASSPWTAAEQATWIRTQIDLPMTSHREYYRKRTNSVWDTPAMPAKSDHPCSPNSLWRKYAFLEQDRLDAYSSDYNNMTFGVVSEEAGNVAQIYEVNDATDNFTSDPSRGGIEDCPTARVCSNGQRFDYERVGDYIEWTVPVGTSGMHPISFRYAHASDWYEGNAFLKLSVNNVTFDETYDFLYTGSWDYYVYSPLVDVYLNEGDNTIRLTQEGLSGPLINHLRVGKPPAIVMKVNDVPRAIAPNGLRFANDWEFEFDDETVLTLRAYPEAPQGDLYRFGYPSYGRIEYLLPDGERRITDVGNPSLDGFQGYEQYLPANVIEFGEGDVFADTSSDIFGVPMLQGQHMLLTNGLDSNLYPICDALPEFPVEVAEPIFGKLPDGTYVAWTPTILLEPNGPSINTPASERASSTLSEGGGVTYNATQSALSFRSDAHKTFCANVPRSMFNSDTCVLSTDASACYDDDIPNYEGGTVVCGSTGEVANDPTLRHQFDVKSDESITTISGNTLNNQKNLIWSEIALKSNDQLRQRMAWALCQIVTIVPSNIERFDFTEVYTNYYGTPFLTSSRWSSCFLPLNKLFTSITSIVIISKDNCVKHAFGNYRDFLRETSYSPLMAEHLSFLNGKSHQYIYQEEDGRISSADESESLRKSLCLVAASTHPPSTDFAREIMQLFSIGLLLLNDDGTPAVDETGVPRETYSNEDIEQFARAWTGFRRVQARGNYEENARSDGYNRLDPMRVDAEWRDPWPIADLNGGFIGDRYVLCSDLPDKSFLKAGAKYILNGGNPLPTLMTDPDEFADEENYPYLLRFEPDSATSQLYQALAPANGNYEMEVILSSDLTCDGLECELDTLRMVKIGNVYYEFVEQPCVQMAFFDSGKQIYLRENYEYLQEMIYAAKVAGVTFFYEAERMKYATAQQRCVDYGLDLCNFRRTAISNLTHAVYEETNTWRRKGYSWTNKDCEVWVKINGEGRVAVVHNAETSQENINDSKGIPSHVLEDTTLNWFKVHWTNNVYPGSSTVNSCSANNCKSTSDGYCVCKTTVSNDAVFTDLSGTREEILSQLFIGAPSIPTGSTPESKFKCVNTDCSVEYIAHNTVAGTVDVDTVFEVQDFTGRTFLLKNVASIVGLDGWHMTPQIYEAENATSSLNTTATVKSAASGDHYMRFDRVGSKDWQEIVSASPPAFIEWGDINVPSSGEYEVSFRYAFYGQTRYMDIFINGGKLELTPESPTPPMAPVVDINPIGEELSHGTKGELSACQGDCNVDAD</sequence>
<feature type="domain" description="DOMON" evidence="2">
    <location>
        <begin position="175"/>
        <end position="303"/>
    </location>
</feature>
<dbReference type="GO" id="GO:0030246">
    <property type="term" value="F:carbohydrate binding"/>
    <property type="evidence" value="ECO:0007669"/>
    <property type="project" value="InterPro"/>
</dbReference>
<dbReference type="PROSITE" id="PS50836">
    <property type="entry name" value="DOMON"/>
    <property type="match status" value="2"/>
</dbReference>
<dbReference type="Proteomes" id="UP000266841">
    <property type="component" value="Unassembled WGS sequence"/>
</dbReference>
<evidence type="ECO:0000259" key="2">
    <source>
        <dbReference type="PROSITE" id="PS50836"/>
    </source>
</evidence>
<dbReference type="InterPro" id="IPR005018">
    <property type="entry name" value="DOMON_domain"/>
</dbReference>
<feature type="domain" description="DOMON" evidence="2">
    <location>
        <begin position="1"/>
        <end position="125"/>
    </location>
</feature>